<sequence length="181" mass="19264">MRRIFAPVVPLALLAALSACTADKPAPPPRPLPAPPPVPLPPPPPPPPPAPAPADWRDVAVAPGTWAWRQDARGSIALFGRPGAPADLTVRCDRQRGRVYVARLGDGAQQLTVRTSSTMRALPVTPTGGDVPYVAFELAPRDPLLDAMGHTRGRFAVLAERLAPLAVPAWAELLRVIEDCR</sequence>
<organism evidence="3 4">
    <name type="scientific">Sphingomonas canadensis</name>
    <dbReference type="NCBI Taxonomy" id="1219257"/>
    <lineage>
        <taxon>Bacteria</taxon>
        <taxon>Pseudomonadati</taxon>
        <taxon>Pseudomonadota</taxon>
        <taxon>Alphaproteobacteria</taxon>
        <taxon>Sphingomonadales</taxon>
        <taxon>Sphingomonadaceae</taxon>
        <taxon>Sphingomonas</taxon>
    </lineage>
</organism>
<feature type="compositionally biased region" description="Pro residues" evidence="1">
    <location>
        <begin position="25"/>
        <end position="52"/>
    </location>
</feature>
<accession>A0ABW3H5C3</accession>
<evidence type="ECO:0000313" key="3">
    <source>
        <dbReference type="EMBL" id="MFD0946648.1"/>
    </source>
</evidence>
<proteinExistence type="predicted"/>
<dbReference type="EMBL" id="JBHTJG010000004">
    <property type="protein sequence ID" value="MFD0946648.1"/>
    <property type="molecule type" value="Genomic_DNA"/>
</dbReference>
<dbReference type="Proteomes" id="UP001596977">
    <property type="component" value="Unassembled WGS sequence"/>
</dbReference>
<dbReference type="PROSITE" id="PS51257">
    <property type="entry name" value="PROKAR_LIPOPROTEIN"/>
    <property type="match status" value="1"/>
</dbReference>
<evidence type="ECO:0000256" key="1">
    <source>
        <dbReference type="SAM" id="MobiDB-lite"/>
    </source>
</evidence>
<feature type="chain" id="PRO_5047147662" evidence="2">
    <location>
        <begin position="22"/>
        <end position="181"/>
    </location>
</feature>
<feature type="region of interest" description="Disordered" evidence="1">
    <location>
        <begin position="22"/>
        <end position="54"/>
    </location>
</feature>
<keyword evidence="4" id="KW-1185">Reference proteome</keyword>
<comment type="caution">
    <text evidence="3">The sequence shown here is derived from an EMBL/GenBank/DDBJ whole genome shotgun (WGS) entry which is preliminary data.</text>
</comment>
<protein>
    <submittedName>
        <fullName evidence="3">Uncharacterized protein</fullName>
    </submittedName>
</protein>
<gene>
    <name evidence="3" type="ORF">ACFQ1E_09885</name>
</gene>
<name>A0ABW3H5C3_9SPHN</name>
<feature type="signal peptide" evidence="2">
    <location>
        <begin position="1"/>
        <end position="21"/>
    </location>
</feature>
<dbReference type="RefSeq" id="WP_264944282.1">
    <property type="nucleotide sequence ID" value="NZ_JAPDRA010000004.1"/>
</dbReference>
<keyword evidence="2" id="KW-0732">Signal</keyword>
<evidence type="ECO:0000256" key="2">
    <source>
        <dbReference type="SAM" id="SignalP"/>
    </source>
</evidence>
<evidence type="ECO:0000313" key="4">
    <source>
        <dbReference type="Proteomes" id="UP001596977"/>
    </source>
</evidence>
<reference evidence="4" key="1">
    <citation type="journal article" date="2019" name="Int. J. Syst. Evol. Microbiol.">
        <title>The Global Catalogue of Microorganisms (GCM) 10K type strain sequencing project: providing services to taxonomists for standard genome sequencing and annotation.</title>
        <authorList>
            <consortium name="The Broad Institute Genomics Platform"/>
            <consortium name="The Broad Institute Genome Sequencing Center for Infectious Disease"/>
            <person name="Wu L."/>
            <person name="Ma J."/>
        </authorList>
    </citation>
    <scope>NUCLEOTIDE SEQUENCE [LARGE SCALE GENOMIC DNA]</scope>
    <source>
        <strain evidence="4">CCUG 62982</strain>
    </source>
</reference>